<accession>A0A2P2QG43</accession>
<protein>
    <submittedName>
        <fullName evidence="1">Uncharacterized protein</fullName>
    </submittedName>
</protein>
<evidence type="ECO:0000313" key="1">
    <source>
        <dbReference type="EMBL" id="MBX65874.1"/>
    </source>
</evidence>
<dbReference type="EMBL" id="GGEC01085390">
    <property type="protein sequence ID" value="MBX65874.1"/>
    <property type="molecule type" value="Transcribed_RNA"/>
</dbReference>
<dbReference type="AlphaFoldDB" id="A0A2P2QG43"/>
<reference evidence="1" key="1">
    <citation type="submission" date="2018-02" db="EMBL/GenBank/DDBJ databases">
        <title>Rhizophora mucronata_Transcriptome.</title>
        <authorList>
            <person name="Meera S.P."/>
            <person name="Sreeshan A."/>
            <person name="Augustine A."/>
        </authorList>
    </citation>
    <scope>NUCLEOTIDE SEQUENCE</scope>
    <source>
        <tissue evidence="1">Leaf</tissue>
    </source>
</reference>
<sequence>MKFYACSESVCCLFGQQGSSVSTYKPGEHELYKC</sequence>
<proteinExistence type="predicted"/>
<name>A0A2P2QG43_RHIMU</name>
<organism evidence="1">
    <name type="scientific">Rhizophora mucronata</name>
    <name type="common">Asiatic mangrove</name>
    <dbReference type="NCBI Taxonomy" id="61149"/>
    <lineage>
        <taxon>Eukaryota</taxon>
        <taxon>Viridiplantae</taxon>
        <taxon>Streptophyta</taxon>
        <taxon>Embryophyta</taxon>
        <taxon>Tracheophyta</taxon>
        <taxon>Spermatophyta</taxon>
        <taxon>Magnoliopsida</taxon>
        <taxon>eudicotyledons</taxon>
        <taxon>Gunneridae</taxon>
        <taxon>Pentapetalae</taxon>
        <taxon>rosids</taxon>
        <taxon>fabids</taxon>
        <taxon>Malpighiales</taxon>
        <taxon>Rhizophoraceae</taxon>
        <taxon>Rhizophora</taxon>
    </lineage>
</organism>